<sequence length="205" mass="23307">MEHVVNWITGTNYNSLTMPCPGKLALLFCYVVTCVCWVAAFPFYATHKLPSSNVPVNCGRNQTVFMVTGLGHRLCGEDYFITKKDNMTQLNNLKRRRLVPFHISHSNGMGTMDFKIYMDDWPTLCRMDSDNDNRTNGEELGDPDCDWINKDDRIAVSHPGYAEEVVIDENGNSTYVIVDQEEACQTPDRVTCSRYVIGQGLIHKR</sequence>
<evidence type="ECO:0000313" key="2">
    <source>
        <dbReference type="EMBL" id="EKC21702.1"/>
    </source>
</evidence>
<protein>
    <submittedName>
        <fullName evidence="2">Temptin</fullName>
    </submittedName>
</protein>
<dbReference type="InParanoid" id="K1PD01"/>
<gene>
    <name evidence="2" type="ORF">CGI_10003449</name>
</gene>
<feature type="domain" description="Temptin Cys/Cys disulfide" evidence="1">
    <location>
        <begin position="111"/>
        <end position="160"/>
    </location>
</feature>
<dbReference type="PANTHER" id="PTHR34737">
    <property type="entry name" value="EF-HAND DOMAIN-CONTAINING PROTEIN"/>
    <property type="match status" value="1"/>
</dbReference>
<accession>K1PD01</accession>
<organism evidence="2">
    <name type="scientific">Magallana gigas</name>
    <name type="common">Pacific oyster</name>
    <name type="synonym">Crassostrea gigas</name>
    <dbReference type="NCBI Taxonomy" id="29159"/>
    <lineage>
        <taxon>Eukaryota</taxon>
        <taxon>Metazoa</taxon>
        <taxon>Spiralia</taxon>
        <taxon>Lophotrochozoa</taxon>
        <taxon>Mollusca</taxon>
        <taxon>Bivalvia</taxon>
        <taxon>Autobranchia</taxon>
        <taxon>Pteriomorphia</taxon>
        <taxon>Ostreida</taxon>
        <taxon>Ostreoidea</taxon>
        <taxon>Ostreidae</taxon>
        <taxon>Magallana</taxon>
    </lineage>
</organism>
<dbReference type="EMBL" id="JH817845">
    <property type="protein sequence ID" value="EKC21702.1"/>
    <property type="molecule type" value="Genomic_DNA"/>
</dbReference>
<dbReference type="PANTHER" id="PTHR34737:SF2">
    <property type="entry name" value="EF-HAND DOMAIN-CONTAINING PROTEIN"/>
    <property type="match status" value="1"/>
</dbReference>
<proteinExistence type="predicted"/>
<dbReference type="AlphaFoldDB" id="K1PD01"/>
<dbReference type="Pfam" id="PF24784">
    <property type="entry name" value="Temptin_C"/>
    <property type="match status" value="1"/>
</dbReference>
<name>K1PD01_MAGGI</name>
<dbReference type="HOGENOM" id="CLU_1338722_0_0_1"/>
<evidence type="ECO:0000259" key="1">
    <source>
        <dbReference type="Pfam" id="PF24784"/>
    </source>
</evidence>
<reference evidence="2" key="1">
    <citation type="journal article" date="2012" name="Nature">
        <title>The oyster genome reveals stress adaptation and complexity of shell formation.</title>
        <authorList>
            <person name="Zhang G."/>
            <person name="Fang X."/>
            <person name="Guo X."/>
            <person name="Li L."/>
            <person name="Luo R."/>
            <person name="Xu F."/>
            <person name="Yang P."/>
            <person name="Zhang L."/>
            <person name="Wang X."/>
            <person name="Qi H."/>
            <person name="Xiong Z."/>
            <person name="Que H."/>
            <person name="Xie Y."/>
            <person name="Holland P.W."/>
            <person name="Paps J."/>
            <person name="Zhu Y."/>
            <person name="Wu F."/>
            <person name="Chen Y."/>
            <person name="Wang J."/>
            <person name="Peng C."/>
            <person name="Meng J."/>
            <person name="Yang L."/>
            <person name="Liu J."/>
            <person name="Wen B."/>
            <person name="Zhang N."/>
            <person name="Huang Z."/>
            <person name="Zhu Q."/>
            <person name="Feng Y."/>
            <person name="Mount A."/>
            <person name="Hedgecock D."/>
            <person name="Xu Z."/>
            <person name="Liu Y."/>
            <person name="Domazet-Loso T."/>
            <person name="Du Y."/>
            <person name="Sun X."/>
            <person name="Zhang S."/>
            <person name="Liu B."/>
            <person name="Cheng P."/>
            <person name="Jiang X."/>
            <person name="Li J."/>
            <person name="Fan D."/>
            <person name="Wang W."/>
            <person name="Fu W."/>
            <person name="Wang T."/>
            <person name="Wang B."/>
            <person name="Zhang J."/>
            <person name="Peng Z."/>
            <person name="Li Y."/>
            <person name="Li N."/>
            <person name="Wang J."/>
            <person name="Chen M."/>
            <person name="He Y."/>
            <person name="Tan F."/>
            <person name="Song X."/>
            <person name="Zheng Q."/>
            <person name="Huang R."/>
            <person name="Yang H."/>
            <person name="Du X."/>
            <person name="Chen L."/>
            <person name="Yang M."/>
            <person name="Gaffney P.M."/>
            <person name="Wang S."/>
            <person name="Luo L."/>
            <person name="She Z."/>
            <person name="Ming Y."/>
            <person name="Huang W."/>
            <person name="Zhang S."/>
            <person name="Huang B."/>
            <person name="Zhang Y."/>
            <person name="Qu T."/>
            <person name="Ni P."/>
            <person name="Miao G."/>
            <person name="Wang J."/>
            <person name="Wang Q."/>
            <person name="Steinberg C.E."/>
            <person name="Wang H."/>
            <person name="Li N."/>
            <person name="Qian L."/>
            <person name="Zhang G."/>
            <person name="Li Y."/>
            <person name="Yang H."/>
            <person name="Liu X."/>
            <person name="Wang J."/>
            <person name="Yin Y."/>
            <person name="Wang J."/>
        </authorList>
    </citation>
    <scope>NUCLEOTIDE SEQUENCE [LARGE SCALE GENOMIC DNA]</scope>
    <source>
        <strain evidence="2">05x7-T-G4-1.051#20</strain>
    </source>
</reference>
<dbReference type="InterPro" id="IPR057626">
    <property type="entry name" value="S-S_Temptin"/>
</dbReference>
<dbReference type="InterPro" id="IPR055313">
    <property type="entry name" value="Temptin-like"/>
</dbReference>